<gene>
    <name evidence="10" type="ORF">WJX73_005723</name>
</gene>
<dbReference type="InterPro" id="IPR011009">
    <property type="entry name" value="Kinase-like_dom_sf"/>
</dbReference>
<evidence type="ECO:0000256" key="2">
    <source>
        <dbReference type="ARBA" id="ARBA00022679"/>
    </source>
</evidence>
<sequence length="454" mass="48568">MARHYNTSDLSSFNSDESDDFSVDDALEQLGNGVGGVELSELVGRGAFGCVYRVLWKGRPAALKVIEYEHLDEDEEAFATQSPNGNGSRGSSSATRRSQALLEAAVSSAVHHPHVVETYDYQLVDAETATLVDPINILTGSMELRMLMEWCDAGSLMTALEDGRLQPVGPQGNPDGFEAICITLLEVAQAMHHLHCMHIVHCDLKAKNVLLSSAAGDLRGFTAKVSDFGLSKLVADSVGGVTIPEDTSKASGTVTHMAPELLANGRASPAADVYAFGILMWETYMGVAPYGELTKMQVLYGVVTEGLCPVFPTGAPAWFSRLASRCWAQQPDHRPTFAEIAADLGSKVGKLAELRARRHSSGGSSASTATHRHASRPPSHSPVLAVRPHSTDGWAGTSEEGEADSAGGVPPRSSRRTMAPVGARARIQHLDSDDLPDMMGHDALQRRVWHPPAN</sequence>
<dbReference type="PANTHER" id="PTHR44329:SF214">
    <property type="entry name" value="PROTEIN KINASE DOMAIN-CONTAINING PROTEIN"/>
    <property type="match status" value="1"/>
</dbReference>
<dbReference type="SUPFAM" id="SSF56112">
    <property type="entry name" value="Protein kinase-like (PK-like)"/>
    <property type="match status" value="1"/>
</dbReference>
<evidence type="ECO:0000313" key="11">
    <source>
        <dbReference type="Proteomes" id="UP001465755"/>
    </source>
</evidence>
<dbReference type="PROSITE" id="PS50011">
    <property type="entry name" value="PROTEIN_KINASE_DOM"/>
    <property type="match status" value="1"/>
</dbReference>
<evidence type="ECO:0000256" key="7">
    <source>
        <dbReference type="RuleBase" id="RU000304"/>
    </source>
</evidence>
<keyword evidence="2" id="KW-0808">Transferase</keyword>
<dbReference type="GO" id="GO:0004674">
    <property type="term" value="F:protein serine/threonine kinase activity"/>
    <property type="evidence" value="ECO:0007669"/>
    <property type="project" value="UniProtKB-KW"/>
</dbReference>
<evidence type="ECO:0000256" key="5">
    <source>
        <dbReference type="ARBA" id="ARBA00022840"/>
    </source>
</evidence>
<evidence type="ECO:0000313" key="10">
    <source>
        <dbReference type="EMBL" id="KAK9805926.1"/>
    </source>
</evidence>
<dbReference type="Gene3D" id="3.30.200.20">
    <property type="entry name" value="Phosphorylase Kinase, domain 1"/>
    <property type="match status" value="1"/>
</dbReference>
<dbReference type="InterPro" id="IPR001245">
    <property type="entry name" value="Ser-Thr/Tyr_kinase_cat_dom"/>
</dbReference>
<name>A0AAW1P8K7_9CHLO</name>
<evidence type="ECO:0000256" key="1">
    <source>
        <dbReference type="ARBA" id="ARBA00022527"/>
    </source>
</evidence>
<feature type="region of interest" description="Disordered" evidence="8">
    <location>
        <begin position="356"/>
        <end position="454"/>
    </location>
</feature>
<keyword evidence="11" id="KW-1185">Reference proteome</keyword>
<organism evidence="10 11">
    <name type="scientific">Symbiochloris irregularis</name>
    <dbReference type="NCBI Taxonomy" id="706552"/>
    <lineage>
        <taxon>Eukaryota</taxon>
        <taxon>Viridiplantae</taxon>
        <taxon>Chlorophyta</taxon>
        <taxon>core chlorophytes</taxon>
        <taxon>Trebouxiophyceae</taxon>
        <taxon>Trebouxiales</taxon>
        <taxon>Trebouxiaceae</taxon>
        <taxon>Symbiochloris</taxon>
    </lineage>
</organism>
<dbReference type="SMART" id="SM00220">
    <property type="entry name" value="S_TKc"/>
    <property type="match status" value="1"/>
</dbReference>
<reference evidence="10 11" key="1">
    <citation type="journal article" date="2024" name="Nat. Commun.">
        <title>Phylogenomics reveals the evolutionary origins of lichenization in chlorophyte algae.</title>
        <authorList>
            <person name="Puginier C."/>
            <person name="Libourel C."/>
            <person name="Otte J."/>
            <person name="Skaloud P."/>
            <person name="Haon M."/>
            <person name="Grisel S."/>
            <person name="Petersen M."/>
            <person name="Berrin J.G."/>
            <person name="Delaux P.M."/>
            <person name="Dal Grande F."/>
            <person name="Keller J."/>
        </authorList>
    </citation>
    <scope>NUCLEOTIDE SEQUENCE [LARGE SCALE GENOMIC DNA]</scope>
    <source>
        <strain evidence="10 11">SAG 2036</strain>
    </source>
</reference>
<feature type="binding site" evidence="6">
    <location>
        <position position="64"/>
    </location>
    <ligand>
        <name>ATP</name>
        <dbReference type="ChEBI" id="CHEBI:30616"/>
    </ligand>
</feature>
<dbReference type="InterPro" id="IPR051681">
    <property type="entry name" value="Ser/Thr_Kinases-Pseudokinases"/>
</dbReference>
<dbReference type="Gene3D" id="1.10.510.10">
    <property type="entry name" value="Transferase(Phosphotransferase) domain 1"/>
    <property type="match status" value="1"/>
</dbReference>
<evidence type="ECO:0000256" key="6">
    <source>
        <dbReference type="PROSITE-ProRule" id="PRU10141"/>
    </source>
</evidence>
<dbReference type="InterPro" id="IPR008271">
    <property type="entry name" value="Ser/Thr_kinase_AS"/>
</dbReference>
<protein>
    <recommendedName>
        <fullName evidence="9">Protein kinase domain-containing protein</fullName>
    </recommendedName>
</protein>
<accession>A0AAW1P8K7</accession>
<dbReference type="Proteomes" id="UP001465755">
    <property type="component" value="Unassembled WGS sequence"/>
</dbReference>
<comment type="caution">
    <text evidence="10">The sequence shown here is derived from an EMBL/GenBank/DDBJ whole genome shotgun (WGS) entry which is preliminary data.</text>
</comment>
<evidence type="ECO:0000256" key="3">
    <source>
        <dbReference type="ARBA" id="ARBA00022741"/>
    </source>
</evidence>
<dbReference type="PROSITE" id="PS00108">
    <property type="entry name" value="PROTEIN_KINASE_ST"/>
    <property type="match status" value="1"/>
</dbReference>
<dbReference type="InterPro" id="IPR000719">
    <property type="entry name" value="Prot_kinase_dom"/>
</dbReference>
<dbReference type="EMBL" id="JALJOQ010000040">
    <property type="protein sequence ID" value="KAK9805926.1"/>
    <property type="molecule type" value="Genomic_DNA"/>
</dbReference>
<keyword evidence="4" id="KW-0418">Kinase</keyword>
<dbReference type="PANTHER" id="PTHR44329">
    <property type="entry name" value="SERINE/THREONINE-PROTEIN KINASE TNNI3K-RELATED"/>
    <property type="match status" value="1"/>
</dbReference>
<dbReference type="GO" id="GO:0005524">
    <property type="term" value="F:ATP binding"/>
    <property type="evidence" value="ECO:0007669"/>
    <property type="project" value="UniProtKB-UniRule"/>
</dbReference>
<dbReference type="AlphaFoldDB" id="A0AAW1P8K7"/>
<feature type="domain" description="Protein kinase" evidence="9">
    <location>
        <begin position="37"/>
        <end position="348"/>
    </location>
</feature>
<evidence type="ECO:0000259" key="9">
    <source>
        <dbReference type="PROSITE" id="PS50011"/>
    </source>
</evidence>
<keyword evidence="5 6" id="KW-0067">ATP-binding</keyword>
<dbReference type="PROSITE" id="PS00107">
    <property type="entry name" value="PROTEIN_KINASE_ATP"/>
    <property type="match status" value="1"/>
</dbReference>
<keyword evidence="1 7" id="KW-0723">Serine/threonine-protein kinase</keyword>
<comment type="similarity">
    <text evidence="7">Belongs to the protein kinase superfamily.</text>
</comment>
<dbReference type="InterPro" id="IPR017441">
    <property type="entry name" value="Protein_kinase_ATP_BS"/>
</dbReference>
<evidence type="ECO:0000256" key="8">
    <source>
        <dbReference type="SAM" id="MobiDB-lite"/>
    </source>
</evidence>
<keyword evidence="3 6" id="KW-0547">Nucleotide-binding</keyword>
<proteinExistence type="inferred from homology"/>
<dbReference type="Pfam" id="PF07714">
    <property type="entry name" value="PK_Tyr_Ser-Thr"/>
    <property type="match status" value="1"/>
</dbReference>
<evidence type="ECO:0000256" key="4">
    <source>
        <dbReference type="ARBA" id="ARBA00022777"/>
    </source>
</evidence>